<dbReference type="EMBL" id="MGFE01000012">
    <property type="protein sequence ID" value="OGL98882.1"/>
    <property type="molecule type" value="Genomic_DNA"/>
</dbReference>
<evidence type="ECO:0008006" key="4">
    <source>
        <dbReference type="Google" id="ProtNLM"/>
    </source>
</evidence>
<feature type="transmembrane region" description="Helical" evidence="1">
    <location>
        <begin position="7"/>
        <end position="28"/>
    </location>
</feature>
<organism evidence="2 3">
    <name type="scientific">Candidatus Uhrbacteria bacterium RIFOXYB2_FULL_57_15</name>
    <dbReference type="NCBI Taxonomy" id="1802422"/>
    <lineage>
        <taxon>Bacteria</taxon>
        <taxon>Candidatus Uhriibacteriota</taxon>
    </lineage>
</organism>
<name>A0A1F7W7V9_9BACT</name>
<comment type="caution">
    <text evidence="2">The sequence shown here is derived from an EMBL/GenBank/DDBJ whole genome shotgun (WGS) entry which is preliminary data.</text>
</comment>
<keyword evidence="1" id="KW-0812">Transmembrane</keyword>
<gene>
    <name evidence="2" type="ORF">A2304_03980</name>
</gene>
<dbReference type="Proteomes" id="UP000176501">
    <property type="component" value="Unassembled WGS sequence"/>
</dbReference>
<sequence length="120" mass="14064">MTKGGSIILRIYFTLVAFVTLMILIFSVSDLVNIALKTYVFPKADRPEYTMVCDLQYQTREQCDTQKVNDEESARVRKQQSAVRDISLLLVAAPLFWLHWRVVYRDLMGEREEKKEEKKS</sequence>
<proteinExistence type="predicted"/>
<keyword evidence="1" id="KW-0472">Membrane</keyword>
<evidence type="ECO:0000256" key="1">
    <source>
        <dbReference type="SAM" id="Phobius"/>
    </source>
</evidence>
<accession>A0A1F7W7V9</accession>
<reference evidence="2 3" key="1">
    <citation type="journal article" date="2016" name="Nat. Commun.">
        <title>Thousands of microbial genomes shed light on interconnected biogeochemical processes in an aquifer system.</title>
        <authorList>
            <person name="Anantharaman K."/>
            <person name="Brown C.T."/>
            <person name="Hug L.A."/>
            <person name="Sharon I."/>
            <person name="Castelle C.J."/>
            <person name="Probst A.J."/>
            <person name="Thomas B.C."/>
            <person name="Singh A."/>
            <person name="Wilkins M.J."/>
            <person name="Karaoz U."/>
            <person name="Brodie E.L."/>
            <person name="Williams K.H."/>
            <person name="Hubbard S.S."/>
            <person name="Banfield J.F."/>
        </authorList>
    </citation>
    <scope>NUCLEOTIDE SEQUENCE [LARGE SCALE GENOMIC DNA]</scope>
</reference>
<protein>
    <recommendedName>
        <fullName evidence="4">DUF5671 domain-containing protein</fullName>
    </recommendedName>
</protein>
<evidence type="ECO:0000313" key="2">
    <source>
        <dbReference type="EMBL" id="OGL98882.1"/>
    </source>
</evidence>
<feature type="transmembrane region" description="Helical" evidence="1">
    <location>
        <begin position="86"/>
        <end position="104"/>
    </location>
</feature>
<evidence type="ECO:0000313" key="3">
    <source>
        <dbReference type="Proteomes" id="UP000176501"/>
    </source>
</evidence>
<keyword evidence="1" id="KW-1133">Transmembrane helix</keyword>
<dbReference type="AlphaFoldDB" id="A0A1F7W7V9"/>